<accession>A0A369JYA1</accession>
<evidence type="ECO:0000313" key="1">
    <source>
        <dbReference type="EMBL" id="RDB24623.1"/>
    </source>
</evidence>
<keyword evidence="2" id="KW-1185">Reference proteome</keyword>
<name>A0A369JYA1_HYPMA</name>
<dbReference type="InParanoid" id="A0A369JYA1"/>
<comment type="caution">
    <text evidence="1">The sequence shown here is derived from an EMBL/GenBank/DDBJ whole genome shotgun (WGS) entry which is preliminary data.</text>
</comment>
<dbReference type="EMBL" id="LUEZ02000042">
    <property type="protein sequence ID" value="RDB24623.1"/>
    <property type="molecule type" value="Genomic_DNA"/>
</dbReference>
<sequence length="106" mass="11655">MAFQLVLSTPGRRRIFNCTVAEDPPVALMIQVTQSSREHNSNALRSGSVTAPTFLATTLPVVHDANSNFVVVEAHLVLVSLKIRNSHSPAPYSIFTWFYTGSRTPD</sequence>
<dbReference type="AlphaFoldDB" id="A0A369JYA1"/>
<proteinExistence type="predicted"/>
<evidence type="ECO:0000313" key="2">
    <source>
        <dbReference type="Proteomes" id="UP000076154"/>
    </source>
</evidence>
<reference evidence="1" key="1">
    <citation type="submission" date="2018-04" db="EMBL/GenBank/DDBJ databases">
        <title>Whole genome sequencing of Hypsizygus marmoreus.</title>
        <authorList>
            <person name="Choi I.-G."/>
            <person name="Min B."/>
            <person name="Kim J.-G."/>
            <person name="Kim S."/>
            <person name="Oh Y.-L."/>
            <person name="Kong W.-S."/>
            <person name="Park H."/>
            <person name="Jeong J."/>
            <person name="Song E.-S."/>
        </authorList>
    </citation>
    <scope>NUCLEOTIDE SEQUENCE [LARGE SCALE GENOMIC DNA]</scope>
    <source>
        <strain evidence="1">51987-8</strain>
    </source>
</reference>
<dbReference type="Proteomes" id="UP000076154">
    <property type="component" value="Unassembled WGS sequence"/>
</dbReference>
<protein>
    <submittedName>
        <fullName evidence="1">Uncharacterized protein</fullName>
    </submittedName>
</protein>
<gene>
    <name evidence="1" type="ORF">Hypma_008268</name>
</gene>
<organism evidence="1 2">
    <name type="scientific">Hypsizygus marmoreus</name>
    <name type="common">White beech mushroom</name>
    <name type="synonym">Agaricus marmoreus</name>
    <dbReference type="NCBI Taxonomy" id="39966"/>
    <lineage>
        <taxon>Eukaryota</taxon>
        <taxon>Fungi</taxon>
        <taxon>Dikarya</taxon>
        <taxon>Basidiomycota</taxon>
        <taxon>Agaricomycotina</taxon>
        <taxon>Agaricomycetes</taxon>
        <taxon>Agaricomycetidae</taxon>
        <taxon>Agaricales</taxon>
        <taxon>Tricholomatineae</taxon>
        <taxon>Lyophyllaceae</taxon>
        <taxon>Hypsizygus</taxon>
    </lineage>
</organism>